<dbReference type="Proteomes" id="UP001176521">
    <property type="component" value="Unassembled WGS sequence"/>
</dbReference>
<evidence type="ECO:0000256" key="1">
    <source>
        <dbReference type="SAM" id="MobiDB-lite"/>
    </source>
</evidence>
<evidence type="ECO:0000313" key="3">
    <source>
        <dbReference type="Proteomes" id="UP001176521"/>
    </source>
</evidence>
<organism evidence="2 3">
    <name type="scientific">Tilletia horrida</name>
    <dbReference type="NCBI Taxonomy" id="155126"/>
    <lineage>
        <taxon>Eukaryota</taxon>
        <taxon>Fungi</taxon>
        <taxon>Dikarya</taxon>
        <taxon>Basidiomycota</taxon>
        <taxon>Ustilaginomycotina</taxon>
        <taxon>Exobasidiomycetes</taxon>
        <taxon>Tilletiales</taxon>
        <taxon>Tilletiaceae</taxon>
        <taxon>Tilletia</taxon>
    </lineage>
</organism>
<sequence>MSSSLTSENASGSSLPPPPVRFAEAPLEDRAASAHLLDEFHRIITPHPNDYAHGINDVYRDEVMKDGRRRQDAVASSTTVQERYRSLGTALTGFEREHIHLRLLERDQLPDALHDGQKAGLRSTLPCSDLVIHSCIGVDSSVLSTHAKGPNLAPVDRTSLPSVLPTLLFIIDTTDKEHSWEVLEHRWQQPGTEAELPSRAVQLAVPFLQAIHASVELVKPDMVLLQRISLFLAIGFGERLTFCRLNKDGNDLVVSRIFAHIPCKTPPSMDDFIHLSLVRKMAADELVKRLNLKQLDQRPVRGYSALTGGPPTELTSPLIISEAGFKHLLPWPKPGDDVEIAHRLLRSMQALDSEQLITIGLTQGSDPDLPPDERDSGLIVGMIHMIGNEMNPANINPWAWQRVIEVGQMDPPPHGVHYLSYPDCFLVVLNTVAPP</sequence>
<feature type="region of interest" description="Disordered" evidence="1">
    <location>
        <begin position="1"/>
        <end position="22"/>
    </location>
</feature>
<feature type="compositionally biased region" description="Polar residues" evidence="1">
    <location>
        <begin position="1"/>
        <end position="14"/>
    </location>
</feature>
<reference evidence="2" key="1">
    <citation type="journal article" date="2023" name="PhytoFront">
        <title>Draft Genome Resources of Seven Strains of Tilletia horrida, Causal Agent of Kernel Smut of Rice.</title>
        <authorList>
            <person name="Khanal S."/>
            <person name="Antony Babu S."/>
            <person name="Zhou X.G."/>
        </authorList>
    </citation>
    <scope>NUCLEOTIDE SEQUENCE</scope>
    <source>
        <strain evidence="2">TX3</strain>
    </source>
</reference>
<evidence type="ECO:0000313" key="2">
    <source>
        <dbReference type="EMBL" id="KAK0522473.1"/>
    </source>
</evidence>
<keyword evidence="3" id="KW-1185">Reference proteome</keyword>
<accession>A0AAN6G5V0</accession>
<protein>
    <submittedName>
        <fullName evidence="2">Uncharacterized protein</fullName>
    </submittedName>
</protein>
<name>A0AAN6G5V0_9BASI</name>
<comment type="caution">
    <text evidence="2">The sequence shown here is derived from an EMBL/GenBank/DDBJ whole genome shotgun (WGS) entry which is preliminary data.</text>
</comment>
<proteinExistence type="predicted"/>
<dbReference type="EMBL" id="JAPDMQ010000584">
    <property type="protein sequence ID" value="KAK0522473.1"/>
    <property type="molecule type" value="Genomic_DNA"/>
</dbReference>
<dbReference type="AlphaFoldDB" id="A0AAN6G5V0"/>
<gene>
    <name evidence="2" type="ORF">OC842_006453</name>
</gene>